<sequence length="91" mass="10696">MYCCVSLTNSNFCPRFSVDIRFNKMDSFFLFYSVSLQKKIKQGYAERHIKISIKSHRSLISVYNYAIFCFIKYCVVNYVALTTCFDIISVI</sequence>
<name>S4PAS8_9NEOP</name>
<proteinExistence type="predicted"/>
<organism evidence="1">
    <name type="scientific">Pararge aegeria</name>
    <name type="common">speckled wood butterfly</name>
    <dbReference type="NCBI Taxonomy" id="116150"/>
    <lineage>
        <taxon>Eukaryota</taxon>
        <taxon>Metazoa</taxon>
        <taxon>Ecdysozoa</taxon>
        <taxon>Arthropoda</taxon>
        <taxon>Hexapoda</taxon>
        <taxon>Insecta</taxon>
        <taxon>Pterygota</taxon>
        <taxon>Neoptera</taxon>
        <taxon>Endopterygota</taxon>
        <taxon>Lepidoptera</taxon>
        <taxon>Glossata</taxon>
        <taxon>Ditrysia</taxon>
        <taxon>Papilionoidea</taxon>
        <taxon>Nymphalidae</taxon>
        <taxon>Satyrinae</taxon>
        <taxon>Satyrini</taxon>
        <taxon>Parargina</taxon>
        <taxon>Pararge</taxon>
    </lineage>
</organism>
<accession>S4PAS8</accession>
<protein>
    <submittedName>
        <fullName evidence="1">Uncharacterized protein</fullName>
    </submittedName>
</protein>
<reference evidence="1" key="2">
    <citation type="submission" date="2013-05" db="EMBL/GenBank/DDBJ databases">
        <authorList>
            <person name="Carter J.-M."/>
            <person name="Baker S.C."/>
            <person name="Pink R."/>
            <person name="Carter D.R.F."/>
            <person name="Collins A."/>
            <person name="Tomlin J."/>
            <person name="Gibbs M."/>
            <person name="Breuker C.J."/>
        </authorList>
    </citation>
    <scope>NUCLEOTIDE SEQUENCE</scope>
    <source>
        <tissue evidence="1">Ovary</tissue>
    </source>
</reference>
<dbReference type="EMBL" id="GAIX01004876">
    <property type="protein sequence ID" value="JAA87684.1"/>
    <property type="molecule type" value="Transcribed_RNA"/>
</dbReference>
<reference evidence="1" key="1">
    <citation type="journal article" date="2013" name="BMC Genomics">
        <title>Unscrambling butterfly oogenesis.</title>
        <authorList>
            <person name="Carter J.M."/>
            <person name="Baker S.C."/>
            <person name="Pink R."/>
            <person name="Carter D.R."/>
            <person name="Collins A."/>
            <person name="Tomlin J."/>
            <person name="Gibbs M."/>
            <person name="Breuker C.J."/>
        </authorList>
    </citation>
    <scope>NUCLEOTIDE SEQUENCE</scope>
    <source>
        <tissue evidence="1">Ovary</tissue>
    </source>
</reference>
<evidence type="ECO:0000313" key="1">
    <source>
        <dbReference type="EMBL" id="JAA87684.1"/>
    </source>
</evidence>
<dbReference type="AlphaFoldDB" id="S4PAS8"/>